<feature type="transmembrane region" description="Helical" evidence="1">
    <location>
        <begin position="54"/>
        <end position="73"/>
    </location>
</feature>
<keyword evidence="1" id="KW-0472">Membrane</keyword>
<reference evidence="3 5" key="2">
    <citation type="submission" date="2016-08" db="EMBL/GenBank/DDBJ databases">
        <title>Genome sequencing of Lactobacillus plantarum JSA22, isolated from fermented soybean paste.</title>
        <authorList>
            <person name="Choi H.S."/>
        </authorList>
    </citation>
    <scope>NUCLEOTIDE SEQUENCE [LARGE SCALE GENOMIC DNA]</scope>
    <source>
        <strain evidence="3 5">JSA22</strain>
    </source>
</reference>
<comment type="caution">
    <text evidence="2">The sequence shown here is derived from an EMBL/GenBank/DDBJ whole genome shotgun (WGS) entry which is preliminary data.</text>
</comment>
<evidence type="ECO:0000313" key="3">
    <source>
        <dbReference type="EMBL" id="ODO61844.1"/>
    </source>
</evidence>
<feature type="transmembrane region" description="Helical" evidence="1">
    <location>
        <begin position="223"/>
        <end position="245"/>
    </location>
</feature>
<gene>
    <name evidence="2" type="ORF">Lp19_3332</name>
    <name evidence="3" type="ORF">LPJSA22_01823</name>
</gene>
<feature type="transmembrane region" description="Helical" evidence="1">
    <location>
        <begin position="137"/>
        <end position="162"/>
    </location>
</feature>
<evidence type="ECO:0000256" key="1">
    <source>
        <dbReference type="SAM" id="Phobius"/>
    </source>
</evidence>
<dbReference type="PATRIC" id="fig|1590.144.peg.1692"/>
<dbReference type="EMBL" id="LUXM01000040">
    <property type="protein sequence ID" value="KZU92046.1"/>
    <property type="molecule type" value="Genomic_DNA"/>
</dbReference>
<keyword evidence="1" id="KW-1133">Transmembrane helix</keyword>
<dbReference type="AlphaFoldDB" id="A0A151G9A4"/>
<evidence type="ECO:0000313" key="4">
    <source>
        <dbReference type="Proteomes" id="UP000076882"/>
    </source>
</evidence>
<dbReference type="PANTHER" id="PTHR37305">
    <property type="entry name" value="INTEGRAL MEMBRANE PROTEIN-RELATED"/>
    <property type="match status" value="1"/>
</dbReference>
<organism evidence="2 4">
    <name type="scientific">Lactiplantibacillus plantarum</name>
    <name type="common">Lactobacillus plantarum</name>
    <dbReference type="NCBI Taxonomy" id="1590"/>
    <lineage>
        <taxon>Bacteria</taxon>
        <taxon>Bacillati</taxon>
        <taxon>Bacillota</taxon>
        <taxon>Bacilli</taxon>
        <taxon>Lactobacillales</taxon>
        <taxon>Lactobacillaceae</taxon>
        <taxon>Lactiplantibacillus</taxon>
    </lineage>
</organism>
<feature type="transmembrane region" description="Helical" evidence="1">
    <location>
        <begin position="169"/>
        <end position="191"/>
    </location>
</feature>
<proteinExistence type="predicted"/>
<name>A0A151G9A4_LACPN</name>
<evidence type="ECO:0000313" key="2">
    <source>
        <dbReference type="EMBL" id="KZU92046.1"/>
    </source>
</evidence>
<evidence type="ECO:0000313" key="5">
    <source>
        <dbReference type="Proteomes" id="UP000094892"/>
    </source>
</evidence>
<dbReference type="RefSeq" id="WP_003640666.1">
    <property type="nucleotide sequence ID" value="NZ_AP018405.1"/>
</dbReference>
<protein>
    <submittedName>
        <fullName evidence="2">Uncharacterized protein</fullName>
    </submittedName>
</protein>
<dbReference type="Proteomes" id="UP000076882">
    <property type="component" value="Unassembled WGS sequence"/>
</dbReference>
<dbReference type="Proteomes" id="UP000094892">
    <property type="component" value="Unassembled WGS sequence"/>
</dbReference>
<keyword evidence="1" id="KW-0812">Transmembrane</keyword>
<dbReference type="Pfam" id="PF12730">
    <property type="entry name" value="ABC2_membrane_4"/>
    <property type="match status" value="1"/>
</dbReference>
<dbReference type="EMBL" id="MCOL01000001">
    <property type="protein sequence ID" value="ODO61844.1"/>
    <property type="molecule type" value="Genomic_DNA"/>
</dbReference>
<accession>A0A151G9A4</accession>
<feature type="transmembrane region" description="Helical" evidence="1">
    <location>
        <begin position="20"/>
        <end position="39"/>
    </location>
</feature>
<feature type="transmembrane region" description="Helical" evidence="1">
    <location>
        <begin position="94"/>
        <end position="117"/>
    </location>
</feature>
<reference evidence="2 4" key="1">
    <citation type="submission" date="2016-03" db="EMBL/GenBank/DDBJ databases">
        <title>Comparative genomics of 54 Lactobacillus plantarum strains reveals genomic uncoupling from niche constraints.</title>
        <authorList>
            <person name="Martino M.E."/>
        </authorList>
    </citation>
    <scope>NUCLEOTIDE SEQUENCE [LARGE SCALE GENOMIC DNA]</scope>
    <source>
        <strain evidence="2 4">19.1</strain>
    </source>
</reference>
<dbReference type="PANTHER" id="PTHR37305:SF1">
    <property type="entry name" value="MEMBRANE PROTEIN"/>
    <property type="match status" value="1"/>
</dbReference>
<dbReference type="KEGG" id="lpb:SH83_08125"/>
<sequence length="250" mass="28796">MFTLLRQENRKLMHHRVIQLFIPFIMIFQFIIAIYAAHYPQLLTPYDAFVNNDYGFIPLLFLAITIGSTYLTNERQNGTLRALLYRSYSRTQVLVSKWLTILGLMIGLSGFSTLMSLGLKLSFFRRLPNYGTIWHTWGLNMLSTGLTLLFLMSVVLLLGTLFTSSTPAILTGIIGYFIVTIFNQLCFYLYAKVSWLKWNPLNMINLGEQIQTPQLQQLTRLNLSTLAIGYIAYLLLFLTLANYSFQTRNV</sequence>